<dbReference type="EMBL" id="CAJVPY010009923">
    <property type="protein sequence ID" value="CAG8713736.1"/>
    <property type="molecule type" value="Genomic_DNA"/>
</dbReference>
<dbReference type="OrthoDB" id="2446528at2759"/>
<dbReference type="AlphaFoldDB" id="A0A9N9HZH8"/>
<evidence type="ECO:0000313" key="3">
    <source>
        <dbReference type="Proteomes" id="UP000789405"/>
    </source>
</evidence>
<name>A0A9N9HZH8_9GLOM</name>
<evidence type="ECO:0000256" key="1">
    <source>
        <dbReference type="SAM" id="MobiDB-lite"/>
    </source>
</evidence>
<protein>
    <submittedName>
        <fullName evidence="2">26079_t:CDS:1</fullName>
    </submittedName>
</protein>
<sequence>MQREKDRLYHTISEYIGDNFIYPTDRNIKSRKEYLWKLINLLEELFESSDPIQHDLLKNTTQNTSEGFKNLFNSKIEKRTTKGHRASNVVIEHSSNYKKQESERPQKE</sequence>
<feature type="region of interest" description="Disordered" evidence="1">
    <location>
        <begin position="77"/>
        <end position="108"/>
    </location>
</feature>
<dbReference type="Proteomes" id="UP000789405">
    <property type="component" value="Unassembled WGS sequence"/>
</dbReference>
<keyword evidence="3" id="KW-1185">Reference proteome</keyword>
<evidence type="ECO:0000313" key="2">
    <source>
        <dbReference type="EMBL" id="CAG8713736.1"/>
    </source>
</evidence>
<comment type="caution">
    <text evidence="2">The sequence shown here is derived from an EMBL/GenBank/DDBJ whole genome shotgun (WGS) entry which is preliminary data.</text>
</comment>
<organism evidence="2 3">
    <name type="scientific">Dentiscutata erythropus</name>
    <dbReference type="NCBI Taxonomy" id="1348616"/>
    <lineage>
        <taxon>Eukaryota</taxon>
        <taxon>Fungi</taxon>
        <taxon>Fungi incertae sedis</taxon>
        <taxon>Mucoromycota</taxon>
        <taxon>Glomeromycotina</taxon>
        <taxon>Glomeromycetes</taxon>
        <taxon>Diversisporales</taxon>
        <taxon>Gigasporaceae</taxon>
        <taxon>Dentiscutata</taxon>
    </lineage>
</organism>
<feature type="compositionally biased region" description="Basic and acidic residues" evidence="1">
    <location>
        <begin position="98"/>
        <end position="108"/>
    </location>
</feature>
<proteinExistence type="predicted"/>
<gene>
    <name evidence="2" type="ORF">DERYTH_LOCUS13781</name>
</gene>
<accession>A0A9N9HZH8</accession>
<reference evidence="2" key="1">
    <citation type="submission" date="2021-06" db="EMBL/GenBank/DDBJ databases">
        <authorList>
            <person name="Kallberg Y."/>
            <person name="Tangrot J."/>
            <person name="Rosling A."/>
        </authorList>
    </citation>
    <scope>NUCLEOTIDE SEQUENCE</scope>
    <source>
        <strain evidence="2">MA453B</strain>
    </source>
</reference>